<dbReference type="Proteomes" id="UP000305848">
    <property type="component" value="Unassembled WGS sequence"/>
</dbReference>
<dbReference type="EMBL" id="SZQL01000004">
    <property type="protein sequence ID" value="TKK69840.1"/>
    <property type="molecule type" value="Genomic_DNA"/>
</dbReference>
<reference evidence="3 4" key="1">
    <citation type="submission" date="2019-05" db="EMBL/GenBank/DDBJ databases">
        <title>Panacibacter sp. strain 17mud1-8 Genome sequencing and assembly.</title>
        <authorList>
            <person name="Chhetri G."/>
        </authorList>
    </citation>
    <scope>NUCLEOTIDE SEQUENCE [LARGE SCALE GENOMIC DNA]</scope>
    <source>
        <strain evidence="3 4">17mud1-8</strain>
    </source>
</reference>
<dbReference type="AlphaFoldDB" id="A0A4U3L4D7"/>
<organism evidence="3 4">
    <name type="scientific">Ilyomonas limi</name>
    <dbReference type="NCBI Taxonomy" id="2575867"/>
    <lineage>
        <taxon>Bacteria</taxon>
        <taxon>Pseudomonadati</taxon>
        <taxon>Bacteroidota</taxon>
        <taxon>Chitinophagia</taxon>
        <taxon>Chitinophagales</taxon>
        <taxon>Chitinophagaceae</taxon>
        <taxon>Ilyomonas</taxon>
    </lineage>
</organism>
<keyword evidence="1" id="KW-0732">Signal</keyword>
<proteinExistence type="predicted"/>
<dbReference type="OrthoDB" id="1150878at2"/>
<gene>
    <name evidence="3" type="ORF">FC093_07125</name>
</gene>
<comment type="caution">
    <text evidence="3">The sequence shown here is derived from an EMBL/GenBank/DDBJ whole genome shotgun (WGS) entry which is preliminary data.</text>
</comment>
<keyword evidence="4" id="KW-1185">Reference proteome</keyword>
<accession>A0A4U3L4D7</accession>
<feature type="chain" id="PRO_5020420877" evidence="1">
    <location>
        <begin position="22"/>
        <end position="236"/>
    </location>
</feature>
<sequence length="236" mass="24961">MKKRILALAFSSALMAGQVYAQTTISSTSVNPKGNPGGIYIKGGVNFANISTQNDGSYRDGNMLTTFNAGVVADLPLSPLLSIQPGLVLNGKGAKVSHYYTIGGDVAASDKLKMNPLYLELPVNIVVKLPVTTGTNFFVGAGPYGALGIGGKYKATATVAGASGETTRNIKYGSSNDDDLRRFDYGVNALAGVEIDRVMLGVNYGFGLSKIVPNADDFRNDKNKYRVLSVNVGFRF</sequence>
<evidence type="ECO:0000313" key="3">
    <source>
        <dbReference type="EMBL" id="TKK69840.1"/>
    </source>
</evidence>
<feature type="domain" description="Outer membrane protein beta-barrel" evidence="2">
    <location>
        <begin position="39"/>
        <end position="211"/>
    </location>
</feature>
<evidence type="ECO:0000256" key="1">
    <source>
        <dbReference type="SAM" id="SignalP"/>
    </source>
</evidence>
<feature type="signal peptide" evidence="1">
    <location>
        <begin position="1"/>
        <end position="21"/>
    </location>
</feature>
<name>A0A4U3L4D7_9BACT</name>
<dbReference type="RefSeq" id="WP_137261062.1">
    <property type="nucleotide sequence ID" value="NZ_SZQL01000004.1"/>
</dbReference>
<dbReference type="InterPro" id="IPR025665">
    <property type="entry name" value="Beta-barrel_OMP_2"/>
</dbReference>
<dbReference type="Pfam" id="PF13568">
    <property type="entry name" value="OMP_b-brl_2"/>
    <property type="match status" value="1"/>
</dbReference>
<protein>
    <submittedName>
        <fullName evidence="3">PorT family protein</fullName>
    </submittedName>
</protein>
<evidence type="ECO:0000259" key="2">
    <source>
        <dbReference type="Pfam" id="PF13568"/>
    </source>
</evidence>
<evidence type="ECO:0000313" key="4">
    <source>
        <dbReference type="Proteomes" id="UP000305848"/>
    </source>
</evidence>